<evidence type="ECO:0000256" key="2">
    <source>
        <dbReference type="ARBA" id="ARBA00040688"/>
    </source>
</evidence>
<name>A0A2J7QJE3_9NEOP</name>
<dbReference type="PANTHER" id="PTHR14119:SF17">
    <property type="entry name" value="ISOCHORISMATASE DOMAIN-CONTAINING PROTEIN 1"/>
    <property type="match status" value="1"/>
</dbReference>
<dbReference type="InParanoid" id="A0A2J7QJE3"/>
<evidence type="ECO:0000313" key="4">
    <source>
        <dbReference type="EMBL" id="PNF28689.1"/>
    </source>
</evidence>
<reference evidence="4 5" key="1">
    <citation type="submission" date="2017-12" db="EMBL/GenBank/DDBJ databases">
        <title>Hemimetabolous genomes reveal molecular basis of termite eusociality.</title>
        <authorList>
            <person name="Harrison M.C."/>
            <person name="Jongepier E."/>
            <person name="Robertson H.M."/>
            <person name="Arning N."/>
            <person name="Bitard-Feildel T."/>
            <person name="Chao H."/>
            <person name="Childers C.P."/>
            <person name="Dinh H."/>
            <person name="Doddapaneni H."/>
            <person name="Dugan S."/>
            <person name="Gowin J."/>
            <person name="Greiner C."/>
            <person name="Han Y."/>
            <person name="Hu H."/>
            <person name="Hughes D.S.T."/>
            <person name="Huylmans A.-K."/>
            <person name="Kemena C."/>
            <person name="Kremer L.P.M."/>
            <person name="Lee S.L."/>
            <person name="Lopez-Ezquerra A."/>
            <person name="Mallet L."/>
            <person name="Monroy-Kuhn J.M."/>
            <person name="Moser A."/>
            <person name="Murali S.C."/>
            <person name="Muzny D.M."/>
            <person name="Otani S."/>
            <person name="Piulachs M.-D."/>
            <person name="Poelchau M."/>
            <person name="Qu J."/>
            <person name="Schaub F."/>
            <person name="Wada-Katsumata A."/>
            <person name="Worley K.C."/>
            <person name="Xie Q."/>
            <person name="Ylla G."/>
            <person name="Poulsen M."/>
            <person name="Gibbs R.A."/>
            <person name="Schal C."/>
            <person name="Richards S."/>
            <person name="Belles X."/>
            <person name="Korb J."/>
            <person name="Bornberg-Bauer E."/>
        </authorList>
    </citation>
    <scope>NUCLEOTIDE SEQUENCE [LARGE SCALE GENOMIC DNA]</scope>
    <source>
        <tissue evidence="4">Whole body</tissue>
    </source>
</reference>
<comment type="similarity">
    <text evidence="1">Belongs to the isochorismatase family.</text>
</comment>
<dbReference type="STRING" id="105785.A0A2J7QJE3"/>
<dbReference type="SUPFAM" id="SSF52499">
    <property type="entry name" value="Isochorismatase-like hydrolases"/>
    <property type="match status" value="2"/>
</dbReference>
<evidence type="ECO:0000259" key="3">
    <source>
        <dbReference type="Pfam" id="PF00857"/>
    </source>
</evidence>
<evidence type="ECO:0000256" key="1">
    <source>
        <dbReference type="ARBA" id="ARBA00006336"/>
    </source>
</evidence>
<dbReference type="FunCoup" id="A0A2J7QJE3">
    <property type="interactions" value="1010"/>
</dbReference>
<dbReference type="PANTHER" id="PTHR14119">
    <property type="entry name" value="HYDROLASE"/>
    <property type="match status" value="1"/>
</dbReference>
<dbReference type="Gene3D" id="3.40.50.850">
    <property type="entry name" value="Isochorismatase-like"/>
    <property type="match status" value="1"/>
</dbReference>
<dbReference type="InterPro" id="IPR000868">
    <property type="entry name" value="Isochorismatase-like_dom"/>
</dbReference>
<keyword evidence="5" id="KW-1185">Reference proteome</keyword>
<dbReference type="Proteomes" id="UP000235965">
    <property type="component" value="Unassembled WGS sequence"/>
</dbReference>
<protein>
    <recommendedName>
        <fullName evidence="2">Isochorismatase domain-containing protein 1</fullName>
    </recommendedName>
</protein>
<dbReference type="InterPro" id="IPR050993">
    <property type="entry name" value="Isochorismatase_domain"/>
</dbReference>
<dbReference type="InterPro" id="IPR036380">
    <property type="entry name" value="Isochorismatase-like_sf"/>
</dbReference>
<dbReference type="AlphaFoldDB" id="A0A2J7QJE3"/>
<sequence length="241" mass="26909">MSRSLIKYGQLAEKRTAFFLCDIQEKFRPALSHFEQILEAAKKLVQASRILNVPLVVTEQNPKGLGKTVAELDISHARGVYPKTKFSMIVPEVATELGTLCDGKLECVVLFGIEAHVCVEQTAAELCYRGLQVHVVADACTSRSQEDRLLAFEELHYAFPGQLLKELCRDVVMSGRLVGFESFDCLEHLFRLRQIGCFVTTSEAVIFQLLGDKEHPNFADIRPLIKTVSPYTGLAAYTSKI</sequence>
<dbReference type="OrthoDB" id="269496at2759"/>
<proteinExistence type="inferred from homology"/>
<gene>
    <name evidence="4" type="ORF">B7P43_G07880</name>
</gene>
<feature type="domain" description="Isochorismatase-like" evidence="3">
    <location>
        <begin position="16"/>
        <end position="158"/>
    </location>
</feature>
<comment type="caution">
    <text evidence="4">The sequence shown here is derived from an EMBL/GenBank/DDBJ whole genome shotgun (WGS) entry which is preliminary data.</text>
</comment>
<organism evidence="4 5">
    <name type="scientific">Cryptotermes secundus</name>
    <dbReference type="NCBI Taxonomy" id="105785"/>
    <lineage>
        <taxon>Eukaryota</taxon>
        <taxon>Metazoa</taxon>
        <taxon>Ecdysozoa</taxon>
        <taxon>Arthropoda</taxon>
        <taxon>Hexapoda</taxon>
        <taxon>Insecta</taxon>
        <taxon>Pterygota</taxon>
        <taxon>Neoptera</taxon>
        <taxon>Polyneoptera</taxon>
        <taxon>Dictyoptera</taxon>
        <taxon>Blattodea</taxon>
        <taxon>Blattoidea</taxon>
        <taxon>Termitoidae</taxon>
        <taxon>Kalotermitidae</taxon>
        <taxon>Cryptotermitinae</taxon>
        <taxon>Cryptotermes</taxon>
    </lineage>
</organism>
<accession>A0A2J7QJE3</accession>
<dbReference type="EMBL" id="NEVH01013557">
    <property type="protein sequence ID" value="PNF28689.1"/>
    <property type="molecule type" value="Genomic_DNA"/>
</dbReference>
<evidence type="ECO:0000313" key="5">
    <source>
        <dbReference type="Proteomes" id="UP000235965"/>
    </source>
</evidence>
<dbReference type="Pfam" id="PF00857">
    <property type="entry name" value="Isochorismatase"/>
    <property type="match status" value="1"/>
</dbReference>